<sequence length="55" mass="6031">MNANTLKLKLTVCTSTVYSLNLPAEPLRSLADILSLYLLAKSMLIVSIFVVFSLT</sequence>
<accession>A0A0E9S643</accession>
<proteinExistence type="predicted"/>
<protein>
    <submittedName>
        <fullName evidence="2">Uncharacterized protein</fullName>
    </submittedName>
</protein>
<keyword evidence="1" id="KW-0812">Transmembrane</keyword>
<organism evidence="2">
    <name type="scientific">Anguilla anguilla</name>
    <name type="common">European freshwater eel</name>
    <name type="synonym">Muraena anguilla</name>
    <dbReference type="NCBI Taxonomy" id="7936"/>
    <lineage>
        <taxon>Eukaryota</taxon>
        <taxon>Metazoa</taxon>
        <taxon>Chordata</taxon>
        <taxon>Craniata</taxon>
        <taxon>Vertebrata</taxon>
        <taxon>Euteleostomi</taxon>
        <taxon>Actinopterygii</taxon>
        <taxon>Neopterygii</taxon>
        <taxon>Teleostei</taxon>
        <taxon>Anguilliformes</taxon>
        <taxon>Anguillidae</taxon>
        <taxon>Anguilla</taxon>
    </lineage>
</organism>
<dbReference type="EMBL" id="GBXM01071703">
    <property type="protein sequence ID" value="JAH36874.1"/>
    <property type="molecule type" value="Transcribed_RNA"/>
</dbReference>
<evidence type="ECO:0000256" key="1">
    <source>
        <dbReference type="SAM" id="Phobius"/>
    </source>
</evidence>
<dbReference type="AlphaFoldDB" id="A0A0E9S643"/>
<reference evidence="2" key="1">
    <citation type="submission" date="2014-11" db="EMBL/GenBank/DDBJ databases">
        <authorList>
            <person name="Amaro Gonzalez C."/>
        </authorList>
    </citation>
    <scope>NUCLEOTIDE SEQUENCE</scope>
</reference>
<name>A0A0E9S643_ANGAN</name>
<reference evidence="2" key="2">
    <citation type="journal article" date="2015" name="Fish Shellfish Immunol.">
        <title>Early steps in the European eel (Anguilla anguilla)-Vibrio vulnificus interaction in the gills: Role of the RtxA13 toxin.</title>
        <authorList>
            <person name="Callol A."/>
            <person name="Pajuelo D."/>
            <person name="Ebbesson L."/>
            <person name="Teles M."/>
            <person name="MacKenzie S."/>
            <person name="Amaro C."/>
        </authorList>
    </citation>
    <scope>NUCLEOTIDE SEQUENCE</scope>
</reference>
<keyword evidence="1" id="KW-0472">Membrane</keyword>
<evidence type="ECO:0000313" key="2">
    <source>
        <dbReference type="EMBL" id="JAH36874.1"/>
    </source>
</evidence>
<keyword evidence="1" id="KW-1133">Transmembrane helix</keyword>
<feature type="transmembrane region" description="Helical" evidence="1">
    <location>
        <begin position="33"/>
        <end position="54"/>
    </location>
</feature>